<dbReference type="EMBL" id="QTJU01000001">
    <property type="protein sequence ID" value="RFM30119.1"/>
    <property type="molecule type" value="Genomic_DNA"/>
</dbReference>
<proteinExistence type="predicted"/>
<gene>
    <name evidence="1" type="ORF">DXN05_03860</name>
</gene>
<name>A0A3E1NQ91_9BACT</name>
<dbReference type="OrthoDB" id="645580at2"/>
<protein>
    <submittedName>
        <fullName evidence="1">Uncharacterized protein</fullName>
    </submittedName>
</protein>
<accession>A0A3E1NQ91</accession>
<evidence type="ECO:0000313" key="1">
    <source>
        <dbReference type="EMBL" id="RFM30119.1"/>
    </source>
</evidence>
<evidence type="ECO:0000313" key="2">
    <source>
        <dbReference type="Proteomes" id="UP000261284"/>
    </source>
</evidence>
<dbReference type="RefSeq" id="WP_147313833.1">
    <property type="nucleotide sequence ID" value="NZ_QTJU01000001.1"/>
</dbReference>
<dbReference type="AlphaFoldDB" id="A0A3E1NQ91"/>
<reference evidence="1 2" key="1">
    <citation type="submission" date="2018-08" db="EMBL/GenBank/DDBJ databases">
        <title>Chitinophagaceae sp. K23C18032701, a novel bacterium isolated from forest soil.</title>
        <authorList>
            <person name="Wang C."/>
        </authorList>
    </citation>
    <scope>NUCLEOTIDE SEQUENCE [LARGE SCALE GENOMIC DNA]</scope>
    <source>
        <strain evidence="1 2">K23C18032701</strain>
    </source>
</reference>
<keyword evidence="2" id="KW-1185">Reference proteome</keyword>
<dbReference type="Proteomes" id="UP000261284">
    <property type="component" value="Unassembled WGS sequence"/>
</dbReference>
<organism evidence="1 2">
    <name type="scientific">Deminuibacter soli</name>
    <dbReference type="NCBI Taxonomy" id="2291815"/>
    <lineage>
        <taxon>Bacteria</taxon>
        <taxon>Pseudomonadati</taxon>
        <taxon>Bacteroidota</taxon>
        <taxon>Chitinophagia</taxon>
        <taxon>Chitinophagales</taxon>
        <taxon>Chitinophagaceae</taxon>
        <taxon>Deminuibacter</taxon>
    </lineage>
</organism>
<sequence>MLQLPVSIRIPQANEMAHRPDIDALLNKRSSANIVQGFTITPNNTPQLPFKYYAAINVHNNKLWELFSALTGMLPDEVSCVYGLHDDEPITTGYFAKDYVLKVLQQYRIELSQDGTLEFGLLFHTKDTLVELFVTASKYIKFWGMDMDAFVKIMLDQEIPSKEQLEFVDEYPKIVEPLRDFIPSAKHPESVIHQLNIAFEVVKTHD</sequence>
<comment type="caution">
    <text evidence="1">The sequence shown here is derived from an EMBL/GenBank/DDBJ whole genome shotgun (WGS) entry which is preliminary data.</text>
</comment>